<dbReference type="FunFam" id="1.20.1250.20:FF:000034">
    <property type="entry name" value="MFS general substrate transporter"/>
    <property type="match status" value="1"/>
</dbReference>
<feature type="transmembrane region" description="Helical" evidence="7">
    <location>
        <begin position="425"/>
        <end position="447"/>
    </location>
</feature>
<keyword evidence="5 7" id="KW-0472">Membrane</keyword>
<feature type="domain" description="Major facilitator superfamily (MFS) profile" evidence="8">
    <location>
        <begin position="74"/>
        <end position="484"/>
    </location>
</feature>
<feature type="transmembrane region" description="Helical" evidence="7">
    <location>
        <begin position="140"/>
        <end position="159"/>
    </location>
</feature>
<sequence>SAPPPAASRSKMPSQEPKTTTSSINVADPDASEKGITLIHSTTSEAVSGVPDVSSIPFDEAATKRLLRKLDLRLIPFLALLYLLCFLDRTNVGNARLFSLEKDLHMKGLDYNVALAIMFPFYVAAEVPSNMMMKRLRPSIWLTVIMVTWSIVMICMGFVRNYSGLLVARSFLGLCEGGLFPGVSYFITMWYKRHECGTRLAFFFSAATAAGAFGGLVARGIAQMNNVGGYAGWRWIFILEGLLTLVVGSFAYWVIQDYPSTAGFLDTKEKIEVERRLADDHDGLAVEFDMRYVYQALRDWKIWVMSVIAIGILTALYSISLFLPTIIKEMGYSNNAAQLMTVPVYIVACFCTLAGNYASDKARRRGMFVVGFEITAILGFVLLIATGKPHVQYAGTFFAASGIYCLTPMVIGWNGNNIGGSLKRGVGIAMQVGIGNLGGIIASFVYLTKDEPRFIRGHAILIALVSMSLVLSVFMTIYLGHENSRRDAVLLQQNQSLENISHDEKLAQREKGDDASFFRYTV</sequence>
<feature type="transmembrane region" description="Helical" evidence="7">
    <location>
        <begin position="367"/>
        <end position="385"/>
    </location>
</feature>
<comment type="subcellular location">
    <subcellularLocation>
        <location evidence="1">Membrane</location>
        <topology evidence="1">Multi-pass membrane protein</topology>
    </subcellularLocation>
</comment>
<feature type="transmembrane region" description="Helical" evidence="7">
    <location>
        <begin position="300"/>
        <end position="323"/>
    </location>
</feature>
<dbReference type="Proteomes" id="UP000481288">
    <property type="component" value="Unassembled WGS sequence"/>
</dbReference>
<dbReference type="Gene3D" id="1.20.1250.20">
    <property type="entry name" value="MFS general substrate transporter like domains"/>
    <property type="match status" value="2"/>
</dbReference>
<dbReference type="PANTHER" id="PTHR43791:SF57">
    <property type="entry name" value="MAJOR FACILITATOR SUPERFAMILY (MFS) PROFILE DOMAIN-CONTAINING PROTEIN"/>
    <property type="match status" value="1"/>
</dbReference>
<feature type="compositionally biased region" description="Polar residues" evidence="6">
    <location>
        <begin position="11"/>
        <end position="25"/>
    </location>
</feature>
<dbReference type="InterPro" id="IPR020846">
    <property type="entry name" value="MFS_dom"/>
</dbReference>
<feature type="non-terminal residue" evidence="9">
    <location>
        <position position="1"/>
    </location>
</feature>
<organism evidence="9 10">
    <name type="scientific">Lachnellula cervina</name>
    <dbReference type="NCBI Taxonomy" id="1316786"/>
    <lineage>
        <taxon>Eukaryota</taxon>
        <taxon>Fungi</taxon>
        <taxon>Dikarya</taxon>
        <taxon>Ascomycota</taxon>
        <taxon>Pezizomycotina</taxon>
        <taxon>Leotiomycetes</taxon>
        <taxon>Helotiales</taxon>
        <taxon>Lachnaceae</taxon>
        <taxon>Lachnellula</taxon>
    </lineage>
</organism>
<dbReference type="InterPro" id="IPR011701">
    <property type="entry name" value="MFS"/>
</dbReference>
<dbReference type="GO" id="GO:0022857">
    <property type="term" value="F:transmembrane transporter activity"/>
    <property type="evidence" value="ECO:0007669"/>
    <property type="project" value="InterPro"/>
</dbReference>
<gene>
    <name evidence="9" type="ORF">LCER1_G006592</name>
</gene>
<feature type="transmembrane region" description="Helical" evidence="7">
    <location>
        <begin position="391"/>
        <end position="413"/>
    </location>
</feature>
<dbReference type="FunFam" id="1.20.1250.20:FF:000068">
    <property type="entry name" value="MFS general substrate transporter"/>
    <property type="match status" value="1"/>
</dbReference>
<feature type="transmembrane region" description="Helical" evidence="7">
    <location>
        <begin position="335"/>
        <end position="355"/>
    </location>
</feature>
<dbReference type="OrthoDB" id="2962993at2759"/>
<evidence type="ECO:0000313" key="10">
    <source>
        <dbReference type="Proteomes" id="UP000481288"/>
    </source>
</evidence>
<proteinExistence type="predicted"/>
<evidence type="ECO:0000256" key="3">
    <source>
        <dbReference type="ARBA" id="ARBA00022692"/>
    </source>
</evidence>
<dbReference type="EMBL" id="QGMG01000506">
    <property type="protein sequence ID" value="TVY53074.1"/>
    <property type="molecule type" value="Genomic_DNA"/>
</dbReference>
<keyword evidence="10" id="KW-1185">Reference proteome</keyword>
<accession>A0A7D8UQA6</accession>
<feature type="transmembrane region" description="Helical" evidence="7">
    <location>
        <begin position="74"/>
        <end position="91"/>
    </location>
</feature>
<keyword evidence="3 7" id="KW-0812">Transmembrane</keyword>
<evidence type="ECO:0000256" key="4">
    <source>
        <dbReference type="ARBA" id="ARBA00022989"/>
    </source>
</evidence>
<keyword evidence="4 7" id="KW-1133">Transmembrane helix</keyword>
<dbReference type="AlphaFoldDB" id="A0A7D8UQA6"/>
<name>A0A7D8UQA6_9HELO</name>
<evidence type="ECO:0000256" key="2">
    <source>
        <dbReference type="ARBA" id="ARBA00022448"/>
    </source>
</evidence>
<feature type="transmembrane region" description="Helical" evidence="7">
    <location>
        <begin position="233"/>
        <end position="255"/>
    </location>
</feature>
<reference evidence="9 10" key="1">
    <citation type="submission" date="2018-05" db="EMBL/GenBank/DDBJ databases">
        <title>Whole genome sequencing for identification of molecular markers to develop diagnostic detection tools for the regulated plant pathogen Lachnellula willkommii.</title>
        <authorList>
            <person name="Giroux E."/>
            <person name="Bilodeau G."/>
        </authorList>
    </citation>
    <scope>NUCLEOTIDE SEQUENCE [LARGE SCALE GENOMIC DNA]</scope>
    <source>
        <strain evidence="9 10">CBS 625.97</strain>
    </source>
</reference>
<feature type="region of interest" description="Disordered" evidence="6">
    <location>
        <begin position="1"/>
        <end position="31"/>
    </location>
</feature>
<dbReference type="GO" id="GO:0016020">
    <property type="term" value="C:membrane"/>
    <property type="evidence" value="ECO:0007669"/>
    <property type="project" value="UniProtKB-SubCell"/>
</dbReference>
<feature type="transmembrane region" description="Helical" evidence="7">
    <location>
        <begin position="200"/>
        <end position="221"/>
    </location>
</feature>
<dbReference type="InterPro" id="IPR036259">
    <property type="entry name" value="MFS_trans_sf"/>
</dbReference>
<evidence type="ECO:0000256" key="7">
    <source>
        <dbReference type="SAM" id="Phobius"/>
    </source>
</evidence>
<feature type="transmembrane region" description="Helical" evidence="7">
    <location>
        <begin position="459"/>
        <end position="480"/>
    </location>
</feature>
<dbReference type="SUPFAM" id="SSF103473">
    <property type="entry name" value="MFS general substrate transporter"/>
    <property type="match status" value="1"/>
</dbReference>
<evidence type="ECO:0000313" key="9">
    <source>
        <dbReference type="EMBL" id="TVY53074.1"/>
    </source>
</evidence>
<evidence type="ECO:0000256" key="5">
    <source>
        <dbReference type="ARBA" id="ARBA00023136"/>
    </source>
</evidence>
<dbReference type="Pfam" id="PF07690">
    <property type="entry name" value="MFS_1"/>
    <property type="match status" value="1"/>
</dbReference>
<dbReference type="PROSITE" id="PS50850">
    <property type="entry name" value="MFS"/>
    <property type="match status" value="1"/>
</dbReference>
<evidence type="ECO:0000256" key="6">
    <source>
        <dbReference type="SAM" id="MobiDB-lite"/>
    </source>
</evidence>
<evidence type="ECO:0000256" key="1">
    <source>
        <dbReference type="ARBA" id="ARBA00004141"/>
    </source>
</evidence>
<protein>
    <submittedName>
        <fullName evidence="9">Putative transporter</fullName>
    </submittedName>
</protein>
<keyword evidence="2" id="KW-0813">Transport</keyword>
<feature type="transmembrane region" description="Helical" evidence="7">
    <location>
        <begin position="165"/>
        <end position="188"/>
    </location>
</feature>
<feature type="transmembrane region" description="Helical" evidence="7">
    <location>
        <begin position="111"/>
        <end position="128"/>
    </location>
</feature>
<comment type="caution">
    <text evidence="9">The sequence shown here is derived from an EMBL/GenBank/DDBJ whole genome shotgun (WGS) entry which is preliminary data.</text>
</comment>
<dbReference type="PANTHER" id="PTHR43791">
    <property type="entry name" value="PERMEASE-RELATED"/>
    <property type="match status" value="1"/>
</dbReference>
<evidence type="ECO:0000259" key="8">
    <source>
        <dbReference type="PROSITE" id="PS50850"/>
    </source>
</evidence>